<dbReference type="AlphaFoldDB" id="A0A5C1E4M2"/>
<dbReference type="Proteomes" id="UP000323671">
    <property type="component" value="Chromosome"/>
</dbReference>
<keyword evidence="3" id="KW-0804">Transcription</keyword>
<evidence type="ECO:0000256" key="3">
    <source>
        <dbReference type="ARBA" id="ARBA00023163"/>
    </source>
</evidence>
<dbReference type="PROSITE" id="PS50949">
    <property type="entry name" value="HTH_GNTR"/>
    <property type="match status" value="1"/>
</dbReference>
<dbReference type="KEGG" id="otr:OTERR_03850"/>
<dbReference type="InterPro" id="IPR008920">
    <property type="entry name" value="TF_FadR/GntR_C"/>
</dbReference>
<name>A0A5C1E4M2_9RHOO</name>
<dbReference type="Pfam" id="PF07729">
    <property type="entry name" value="FCD"/>
    <property type="match status" value="1"/>
</dbReference>
<dbReference type="Gene3D" id="1.20.120.530">
    <property type="entry name" value="GntR ligand-binding domain-like"/>
    <property type="match status" value="1"/>
</dbReference>
<evidence type="ECO:0000259" key="4">
    <source>
        <dbReference type="PROSITE" id="PS50949"/>
    </source>
</evidence>
<dbReference type="Pfam" id="PF00392">
    <property type="entry name" value="GntR"/>
    <property type="match status" value="1"/>
</dbReference>
<keyword evidence="6" id="KW-1185">Reference proteome</keyword>
<sequence>MTDADANPLFARQTASQTEKAYCALEEMVVTGELPPGSQWSEAALSEKVGFGRTPTREALHKLAYQRLVHIAPRQGVFISEIDYQGQLKIIQARREIERLIVAQAALCASAAERAALRQLASELEGLKTLNDMRVYMRLHFCLTSRLGEAARNTYAAEFYAMLQTLARRFLYFHQKRHSNLVQICDLHIAQINAIADGDAERAMAAATARNDYAEQLARNILMELIVTSAVTISPAER</sequence>
<gene>
    <name evidence="5" type="ORF">OTERR_03850</name>
</gene>
<dbReference type="PANTHER" id="PTHR43537">
    <property type="entry name" value="TRANSCRIPTIONAL REGULATOR, GNTR FAMILY"/>
    <property type="match status" value="1"/>
</dbReference>
<evidence type="ECO:0000256" key="2">
    <source>
        <dbReference type="ARBA" id="ARBA00023125"/>
    </source>
</evidence>
<keyword evidence="2" id="KW-0238">DNA-binding</keyword>
<evidence type="ECO:0000313" key="5">
    <source>
        <dbReference type="EMBL" id="QEL63861.1"/>
    </source>
</evidence>
<reference evidence="5 6" key="1">
    <citation type="submission" date="2017-07" db="EMBL/GenBank/DDBJ databases">
        <title>Complete genome sequence of Oryzomicrobium terrae TPP412.</title>
        <authorList>
            <person name="Chiu L.-W."/>
            <person name="Lo K.-J."/>
            <person name="Tsai Y.-M."/>
            <person name="Lin S.-S."/>
            <person name="Kuo C.-H."/>
            <person name="Liu C.-T."/>
        </authorList>
    </citation>
    <scope>NUCLEOTIDE SEQUENCE [LARGE SCALE GENOMIC DNA]</scope>
    <source>
        <strain evidence="5 6">TPP412</strain>
    </source>
</reference>
<dbReference type="SMART" id="SM00895">
    <property type="entry name" value="FCD"/>
    <property type="match status" value="1"/>
</dbReference>
<dbReference type="GO" id="GO:0003677">
    <property type="term" value="F:DNA binding"/>
    <property type="evidence" value="ECO:0007669"/>
    <property type="project" value="UniProtKB-KW"/>
</dbReference>
<dbReference type="InterPro" id="IPR036388">
    <property type="entry name" value="WH-like_DNA-bd_sf"/>
</dbReference>
<dbReference type="GO" id="GO:0003700">
    <property type="term" value="F:DNA-binding transcription factor activity"/>
    <property type="evidence" value="ECO:0007669"/>
    <property type="project" value="InterPro"/>
</dbReference>
<dbReference type="SUPFAM" id="SSF46785">
    <property type="entry name" value="Winged helix' DNA-binding domain"/>
    <property type="match status" value="1"/>
</dbReference>
<feature type="domain" description="HTH gntR-type" evidence="4">
    <location>
        <begin position="15"/>
        <end position="82"/>
    </location>
</feature>
<dbReference type="EMBL" id="CP022579">
    <property type="protein sequence ID" value="QEL63861.1"/>
    <property type="molecule type" value="Genomic_DNA"/>
</dbReference>
<evidence type="ECO:0000313" key="6">
    <source>
        <dbReference type="Proteomes" id="UP000323671"/>
    </source>
</evidence>
<dbReference type="SUPFAM" id="SSF48008">
    <property type="entry name" value="GntR ligand-binding domain-like"/>
    <property type="match status" value="1"/>
</dbReference>
<dbReference type="InterPro" id="IPR000524">
    <property type="entry name" value="Tscrpt_reg_HTH_GntR"/>
</dbReference>
<dbReference type="InterPro" id="IPR036390">
    <property type="entry name" value="WH_DNA-bd_sf"/>
</dbReference>
<dbReference type="SMART" id="SM00345">
    <property type="entry name" value="HTH_GNTR"/>
    <property type="match status" value="1"/>
</dbReference>
<protein>
    <recommendedName>
        <fullName evidence="4">HTH gntR-type domain-containing protein</fullName>
    </recommendedName>
</protein>
<accession>A0A5C1E4M2</accession>
<dbReference type="RefSeq" id="WP_149424689.1">
    <property type="nucleotide sequence ID" value="NZ_CP022579.1"/>
</dbReference>
<dbReference type="PANTHER" id="PTHR43537:SF45">
    <property type="entry name" value="GNTR FAMILY REGULATORY PROTEIN"/>
    <property type="match status" value="1"/>
</dbReference>
<dbReference type="Gene3D" id="1.10.10.10">
    <property type="entry name" value="Winged helix-like DNA-binding domain superfamily/Winged helix DNA-binding domain"/>
    <property type="match status" value="1"/>
</dbReference>
<proteinExistence type="predicted"/>
<evidence type="ECO:0000256" key="1">
    <source>
        <dbReference type="ARBA" id="ARBA00023015"/>
    </source>
</evidence>
<dbReference type="InterPro" id="IPR011711">
    <property type="entry name" value="GntR_C"/>
</dbReference>
<keyword evidence="1" id="KW-0805">Transcription regulation</keyword>
<organism evidence="5 6">
    <name type="scientific">Oryzomicrobium terrae</name>
    <dbReference type="NCBI Taxonomy" id="1735038"/>
    <lineage>
        <taxon>Bacteria</taxon>
        <taxon>Pseudomonadati</taxon>
        <taxon>Pseudomonadota</taxon>
        <taxon>Betaproteobacteria</taxon>
        <taxon>Rhodocyclales</taxon>
        <taxon>Rhodocyclaceae</taxon>
        <taxon>Oryzomicrobium</taxon>
    </lineage>
</organism>